<evidence type="ECO:0000256" key="2">
    <source>
        <dbReference type="SAM" id="SignalP"/>
    </source>
</evidence>
<dbReference type="PANTHER" id="PTHR32305">
    <property type="match status" value="1"/>
</dbReference>
<dbReference type="RefSeq" id="WP_329492662.1">
    <property type="nucleotide sequence ID" value="NZ_CP108460.1"/>
</dbReference>
<feature type="compositionally biased region" description="Low complexity" evidence="1">
    <location>
        <begin position="1416"/>
        <end position="1426"/>
    </location>
</feature>
<dbReference type="Pfam" id="PF05593">
    <property type="entry name" value="RHS_repeat"/>
    <property type="match status" value="1"/>
</dbReference>
<keyword evidence="2" id="KW-0732">Signal</keyword>
<gene>
    <name evidence="4" type="ORF">OG469_00140</name>
    <name evidence="5" type="ORF">OG469_40880</name>
</gene>
<accession>A0ABZ1VZU2</accession>
<feature type="region of interest" description="Disordered" evidence="1">
    <location>
        <begin position="130"/>
        <end position="226"/>
    </location>
</feature>
<dbReference type="InterPro" id="IPR050708">
    <property type="entry name" value="T6SS_VgrG/RHS"/>
</dbReference>
<dbReference type="NCBIfam" id="TIGR01643">
    <property type="entry name" value="YD_repeat_2x"/>
    <property type="match status" value="1"/>
</dbReference>
<dbReference type="InterPro" id="IPR022385">
    <property type="entry name" value="Rhs_assc_core"/>
</dbReference>
<dbReference type="Proteomes" id="UP001432014">
    <property type="component" value="Chromosome"/>
</dbReference>
<dbReference type="Gene3D" id="2.170.16.10">
    <property type="entry name" value="Hedgehog/Intein (Hint) domain"/>
    <property type="match status" value="1"/>
</dbReference>
<dbReference type="PANTHER" id="PTHR32305:SF15">
    <property type="entry name" value="PROTEIN RHSA-RELATED"/>
    <property type="match status" value="1"/>
</dbReference>
<dbReference type="Gene3D" id="2.180.10.10">
    <property type="entry name" value="RHS repeat-associated core"/>
    <property type="match status" value="2"/>
</dbReference>
<dbReference type="SMART" id="SM00306">
    <property type="entry name" value="HintN"/>
    <property type="match status" value="1"/>
</dbReference>
<dbReference type="InterPro" id="IPR006530">
    <property type="entry name" value="YD"/>
</dbReference>
<dbReference type="Pfam" id="PF07591">
    <property type="entry name" value="PT-HINT"/>
    <property type="match status" value="1"/>
</dbReference>
<evidence type="ECO:0000313" key="4">
    <source>
        <dbReference type="EMBL" id="WUS54044.1"/>
    </source>
</evidence>
<sequence>MSALLTLGLLVQTGVVVDALTAAPAAAAPAATTPSSVEAPDEASALLSARLQGHKVEVTGARSEAMTVWANPDGTLTQIQASGPVRMKVGDAWVPIDTTLVVTPDGSVAPKAHPEGLVFVGGDAGVTVGDPLTGTAAPSAPTGASPAPAASPSATAAAGATPAPSVSTAPVASPTAAPATATNAATASPSPSLSPSSEASAEAARASRGSARAATPAAEPAAPVPAERELVKVGSGGQEVKFGWLGKLPKPRLEGSKATYVDARPGVDLVLQATRTGFEQFLIVKDRSAVSQAGTLTLPMDTTSLSVAAQPDGSIQLLDAAGKVAVKIPAPVMWDAKLDEGSGEYLHRAPVAMELRGQGTDTELVFTPDAAFLADAATQFPVTVDPSVDLGVAFDTFVQKGVTSDQSSSPDLKLGTYDGGATTARSFLHFPSGPYAGKQILGASLNLYNFHSYSCTAAEWEVWDTDYAQTITRWDSQPYWGRERAWSTTTRDVDSADGHQCTNGDGSGWVSADITGLVAEWAASGKGVNALGLKADNETSNNGWKRFFSSEGDAPPYLSVTYNTPPAAPQTGMTPSVPGGVQWSSAANPTFTSYAYDADPGGQVWVDFELWTAEGRVNAFSRQVPNGTVVAVTPTDFGVPRLDEERQYAFRSRIYDNYLHSAWSPDLTVRVDTVKPGAPFVTSGDYPSDTAWHGAAGQSGTFTFTTPQNSPDVVGYVYSVDGGSQAEAAGTGAATVSWTPPTDGHRVLKVQTKDRAGNLSDPTTYAFQVGRGGISSPVDGSQVAKRVKLSVDAQSDFKRIKYQYRRGPGATEYDVPVANLTKADNTPVTDPKPRLADLGGWANWTVVDTLGTVGGIVQVRALLFPEDGSGTGYATGWNTMTVDRNADGAAGTTIGPGSVNLLTGDYSTDVTDADEFGMSVARTASSRGTGRGWQPQAERLTANQHQITTDLTGITPGQATLTRSTARGHDTSTDSLLVVPTGNDSYAALGPEYTLGQNMKPGRTFRLTGWIYVPGATGLNPTDAGRGLRLLGFQRTPAAGYTFVSSAKAGFTDGWQQLSVDMAVPMDATEAWFRLYNGFAGGSGKEVYFDDLSLKEIIAPFGPQWAGGPDAGTGSDYRSLSFPQSDLAEIKGNDDSVLTFAKALDGTLWPEPGAESLSLKATGAGTYTLTDLDGSSTVFTAPSGSDVYQVTTETGPEAASQTRYVYDTTDGRALPKRVIAPVEPGVDDTNHCTLDPLPRGCEVMDYDYATATTATASVPGDFTDRIRSVKVWSWNPVTSQQSAVEVTHYTYDSTGRLAQVWDPRLAAPLKTSYTYDSAGRVTRIAAAGELPWDFDFGPAGSDLDPGRLLKVRRATLAAGSKDQVNGEIGTKVVYDVPLTTGAGGPYAMSGADTRTWAQTDSPTDATAVFGPEDEPGTNTAGATTPGKDGYKSATVHYLNASGNEVNTATPSVTAGGDIDTTEYDRYGHAVRTLQATNRSIALGTHPDSARFATELGLPADSASRAQLLDSRTTYTPDGLDVVETLGPRYSALLTENVAGQSTPASQLYEAENLVQLGTTATVRTDTNGCCSVTWSGAGQLGIRGTKVGDSDTVRISVPEEGTYQLGGLLTKASDHGIFQWTIDNDPDPVGGPIDGYGSGVSVQPYTAGTTKYLTRGEHQLTLTFTGTNPASTGERYHAGIDTITLTKSTLNAPIAAGTKVVVRDHNTNTYDQGKPDGAAYHLVTTATDGARIDGYLNDVEQRVTKNGYDTPIGGTSGWMLKTATSVTTDAAPGGANLTATVRFDASGHALESRKPGSSGTDATTVKSVFYLAGTNSDDAACGNRPEWAGLPCSTSFGGGVPNADTSRMPATLPVKRITRYSPFGEPEETTETNAGKSRKTVTTYDGADRILATEITSDEGQALPKVTTEYDIATGDIVKTTAGGKSLTRVIDALGRLISYTDADGGTTTTEFDNYGKPVKVSDPTGSTTYGYDRAKEPRGMVTSVNDSLAGEFTAKYGPDGQLTEQTYPGGIVRKDTTNAVGQATGRTYTRTSDNQVVWAQSVDVSTQGAVAKDTSTTATRSYTYDRLGRLTKAEQTTVAAGCVTRQYTYDTHSNRTAKATSQAGAAGACATANPVTENHTYDSADRLTDTGYTYDAFGRTTKTATGATNTYWANDHVAAQEKGDTQQQWAVDPAHRLTAFTTAKKQTDGTWANATSKLNHYGDDSDEVRWTVEDTTQGTLTRNVSGPDADLAATTSKTGDIQLQLTNLFGSVVITTDTALTTPVVLDFDEFGIPQNGQAGVRYGWLGSKQRSADAQDGDILMGARLYSPALGRFLQIDPVPGGNASPYDYCTGDPVNCTDLDGNWGFSFKKILNVVAVVAEIASNIPGPIGSIAAGVSAVSYAATGNWAKAAEMTITVAAALVGAGPVVKAAAAVVKTVRASSRVGKVASAAKTAFRAAAPAACTIGNSFTPDTQVLMADGTNASIGTVQVGDQVLATDPETGTTALEPVLDVIIGYGTRHLVEIGVGSNPSATAVAATFNHPFWVAGKGWIDAGKIEVGDLLLSSSHETSVVSSVTDLGNVPEQMVVNLNVGDLHTFSVVSGEGSDYVVHNCSGRVQGIDWHHIVSRHFPIGRWGGVSKFRTSSVATARKLINTTLKNGERAANTEGRPGHTHIHDFDRVIGVDRHGKEATALKVTVHRGRVVSAYPIRIAGKVVR</sequence>
<feature type="chain" id="PRO_5045034496" evidence="2">
    <location>
        <begin position="28"/>
        <end position="2698"/>
    </location>
</feature>
<feature type="region of interest" description="Disordered" evidence="1">
    <location>
        <begin position="1394"/>
        <end position="1428"/>
    </location>
</feature>
<feature type="compositionally biased region" description="Low complexity" evidence="1">
    <location>
        <begin position="135"/>
        <end position="225"/>
    </location>
</feature>
<dbReference type="InterPro" id="IPR036844">
    <property type="entry name" value="Hint_dom_sf"/>
</dbReference>
<organism evidence="4 6">
    <name type="scientific">Kitasatospora herbaricolor</name>
    <dbReference type="NCBI Taxonomy" id="68217"/>
    <lineage>
        <taxon>Bacteria</taxon>
        <taxon>Bacillati</taxon>
        <taxon>Actinomycetota</taxon>
        <taxon>Actinomycetes</taxon>
        <taxon>Kitasatosporales</taxon>
        <taxon>Streptomycetaceae</taxon>
        <taxon>Kitasatospora</taxon>
    </lineage>
</organism>
<dbReference type="EMBL" id="CP108482">
    <property type="protein sequence ID" value="WUS61302.1"/>
    <property type="molecule type" value="Genomic_DNA"/>
</dbReference>
<dbReference type="InterPro" id="IPR031325">
    <property type="entry name" value="RHS_repeat"/>
</dbReference>
<dbReference type="NCBIfam" id="NF033679">
    <property type="entry name" value="DNRLRE_dom"/>
    <property type="match status" value="1"/>
</dbReference>
<evidence type="ECO:0000313" key="5">
    <source>
        <dbReference type="EMBL" id="WUS61302.1"/>
    </source>
</evidence>
<dbReference type="PROSITE" id="PS51175">
    <property type="entry name" value="CBM6"/>
    <property type="match status" value="1"/>
</dbReference>
<dbReference type="NCBIfam" id="TIGR03696">
    <property type="entry name" value="Rhs_assc_core"/>
    <property type="match status" value="1"/>
</dbReference>
<evidence type="ECO:0000259" key="3">
    <source>
        <dbReference type="PROSITE" id="PS51175"/>
    </source>
</evidence>
<evidence type="ECO:0000256" key="1">
    <source>
        <dbReference type="SAM" id="MobiDB-lite"/>
    </source>
</evidence>
<dbReference type="InterPro" id="IPR005084">
    <property type="entry name" value="CBM6"/>
</dbReference>
<dbReference type="SUPFAM" id="SSF51294">
    <property type="entry name" value="Hedgehog/intein (Hint) domain"/>
    <property type="match status" value="1"/>
</dbReference>
<dbReference type="EMBL" id="CP108482">
    <property type="protein sequence ID" value="WUS54044.1"/>
    <property type="molecule type" value="Genomic_DNA"/>
</dbReference>
<dbReference type="InterPro" id="IPR003587">
    <property type="entry name" value="Hint_dom_N"/>
</dbReference>
<proteinExistence type="predicted"/>
<feature type="signal peptide" evidence="2">
    <location>
        <begin position="1"/>
        <end position="27"/>
    </location>
</feature>
<dbReference type="CDD" id="cd00081">
    <property type="entry name" value="Hint"/>
    <property type="match status" value="1"/>
</dbReference>
<feature type="compositionally biased region" description="Polar residues" evidence="1">
    <location>
        <begin position="1395"/>
        <end position="1404"/>
    </location>
</feature>
<keyword evidence="6" id="KW-1185">Reference proteome</keyword>
<evidence type="ECO:0000313" key="6">
    <source>
        <dbReference type="Proteomes" id="UP001432014"/>
    </source>
</evidence>
<name>A0ABZ1VZU2_9ACTN</name>
<reference evidence="4 6" key="1">
    <citation type="submission" date="2022-10" db="EMBL/GenBank/DDBJ databases">
        <title>The complete genomes of actinobacterial strains from the NBC collection.</title>
        <authorList>
            <person name="Joergensen T.S."/>
            <person name="Alvarez Arevalo M."/>
            <person name="Sterndorff E.B."/>
            <person name="Faurdal D."/>
            <person name="Vuksanovic O."/>
            <person name="Mourched A.-S."/>
            <person name="Charusanti P."/>
            <person name="Shaw S."/>
            <person name="Blin K."/>
            <person name="Weber T."/>
        </authorList>
    </citation>
    <scope>NUCLEOTIDE SEQUENCE [LARGE SCALE GENOMIC DNA]</scope>
    <source>
        <strain evidence="4 6">NBC_01247</strain>
    </source>
</reference>
<protein>
    <submittedName>
        <fullName evidence="4">DNRLRE domain-containing protein</fullName>
    </submittedName>
</protein>
<feature type="domain" description="CBM6" evidence="3">
    <location>
        <begin position="1546"/>
        <end position="1686"/>
    </location>
</feature>